<feature type="domain" description="Gram-positive cocci surface proteins LPxTG" evidence="8">
    <location>
        <begin position="438"/>
        <end position="470"/>
    </location>
</feature>
<evidence type="ECO:0000256" key="1">
    <source>
        <dbReference type="ARBA" id="ARBA00004168"/>
    </source>
</evidence>
<dbReference type="Gene3D" id="2.60.40.10">
    <property type="entry name" value="Immunoglobulins"/>
    <property type="match status" value="2"/>
</dbReference>
<evidence type="ECO:0000259" key="8">
    <source>
        <dbReference type="PROSITE" id="PS50847"/>
    </source>
</evidence>
<keyword evidence="10" id="KW-1185">Reference proteome</keyword>
<dbReference type="GeneID" id="35294707"/>
<dbReference type="EMBL" id="CP021059">
    <property type="protein sequence ID" value="ARQ06218.1"/>
    <property type="molecule type" value="Genomic_DNA"/>
</dbReference>
<dbReference type="KEGG" id="mcak:MCCS_05670"/>
<proteinExistence type="predicted"/>
<dbReference type="InterPro" id="IPR013783">
    <property type="entry name" value="Ig-like_fold"/>
</dbReference>
<keyword evidence="6" id="KW-0812">Transmembrane</keyword>
<keyword evidence="6" id="KW-0472">Membrane</keyword>
<feature type="chain" id="PRO_5011964169" evidence="7">
    <location>
        <begin position="29"/>
        <end position="470"/>
    </location>
</feature>
<dbReference type="InterPro" id="IPR019931">
    <property type="entry name" value="LPXTG_anchor"/>
</dbReference>
<dbReference type="InterPro" id="IPR048052">
    <property type="entry name" value="FM1-like"/>
</dbReference>
<dbReference type="InterPro" id="IPR041033">
    <property type="entry name" value="SpaA_PFL_dom_1"/>
</dbReference>
<reference evidence="9 10" key="1">
    <citation type="journal article" date="2017" name="Int. J. Syst. Evol. Microbiol.">
        <title>Macrococcus canis sp. nov., a skin bacterium associated with infections in dogs.</title>
        <authorList>
            <person name="Gobeli Brawand S."/>
            <person name="Cotting K."/>
            <person name="Gomez-Sanz E."/>
            <person name="Collaud A."/>
            <person name="Thomann A."/>
            <person name="Brodard I."/>
            <person name="Rodriguez-Campos S."/>
            <person name="Strauss C."/>
            <person name="Perreten V."/>
        </authorList>
    </citation>
    <scope>NUCLEOTIDE SEQUENCE [LARGE SCALE GENOMIC DNA]</scope>
    <source>
        <strain evidence="9 10">KM45013</strain>
    </source>
</reference>
<feature type="transmembrane region" description="Helical" evidence="6">
    <location>
        <begin position="443"/>
        <end position="464"/>
    </location>
</feature>
<dbReference type="SUPFAM" id="SSF49478">
    <property type="entry name" value="Cna protein B-type domain"/>
    <property type="match status" value="1"/>
</dbReference>
<dbReference type="Pfam" id="PF16555">
    <property type="entry name" value="GramPos_pilinD1"/>
    <property type="match status" value="1"/>
</dbReference>
<sequence length="470" mass="49512">MSNFKNKVSIILTMALIFAFILPFSANAAGPATNLTIHKITGNDTRTSTNGELTGTETPAGDPIANISFTYWKVTADQLATMRANPGNYTTAEQVQTYVGSAATGTTGKTAADGTVQVANLAEGYYWFIEDESSAVSASAAVPFGLDLPLSNNDGTGYITDLHVYPKNTLEETPTIDKDVVSDGQKSATFNIGDSFNWIIQPTTPKGLDEYTKFTVTDTLSSALTYDSAAGVTVTAGGQTLIAGTDYNANYDDGTRVITVDFTTAGLEKIAGIGIDTKLNINVATKINETATMGVNIPNTATLTFDNGHGTTGTATVAQIDVPEVHTGGKNFVKTDGNTTNLQGAEFKIKNSAGEYLIQDPTTLEVTWGTKDNGTVFTSGADGTFFVKGLAYGDYTLEEIKAPTGYTLPTNPESAFTVDQDSFNSANTQTIINKKTVLPDTGGAGTILFTLIGLALMALAVLLLRKKNEA</sequence>
<gene>
    <name evidence="9" type="ORF">MCCS_05670</name>
</gene>
<keyword evidence="5" id="KW-0572">Peptidoglycan-anchor</keyword>
<name>A0A1W7A9G0_9STAP</name>
<dbReference type="Gene3D" id="2.60.40.740">
    <property type="match status" value="1"/>
</dbReference>
<evidence type="ECO:0000256" key="6">
    <source>
        <dbReference type="SAM" id="Phobius"/>
    </source>
</evidence>
<dbReference type="AlphaFoldDB" id="A0A1W7A9G0"/>
<comment type="subcellular location">
    <subcellularLocation>
        <location evidence="1">Secreted</location>
        <location evidence="1">Cell wall</location>
        <topology evidence="1">Peptidoglycan-anchor</topology>
    </subcellularLocation>
</comment>
<dbReference type="NCBIfam" id="TIGR04226">
    <property type="entry name" value="RrgB_K2N_iso_D2"/>
    <property type="match status" value="1"/>
</dbReference>
<dbReference type="Pfam" id="PF00746">
    <property type="entry name" value="Gram_pos_anchor"/>
    <property type="match status" value="1"/>
</dbReference>
<feature type="signal peptide" evidence="7">
    <location>
        <begin position="1"/>
        <end position="28"/>
    </location>
</feature>
<keyword evidence="3" id="KW-0964">Secreted</keyword>
<dbReference type="NCBIfam" id="TIGR01167">
    <property type="entry name" value="LPXTG_anchor"/>
    <property type="match status" value="1"/>
</dbReference>
<keyword evidence="4 7" id="KW-0732">Signal</keyword>
<evidence type="ECO:0000256" key="4">
    <source>
        <dbReference type="ARBA" id="ARBA00022729"/>
    </source>
</evidence>
<dbReference type="NCBIfam" id="NF033902">
    <property type="entry name" value="iso_D2_wall_anc"/>
    <property type="match status" value="1"/>
</dbReference>
<organism evidence="9 10">
    <name type="scientific">Macrococcoides canis</name>
    <dbReference type="NCBI Taxonomy" id="1855823"/>
    <lineage>
        <taxon>Bacteria</taxon>
        <taxon>Bacillati</taxon>
        <taxon>Bacillota</taxon>
        <taxon>Bacilli</taxon>
        <taxon>Bacillales</taxon>
        <taxon>Staphylococcaceae</taxon>
        <taxon>Macrococcoides</taxon>
    </lineage>
</organism>
<dbReference type="Pfam" id="PF17802">
    <property type="entry name" value="SpaA"/>
    <property type="match status" value="1"/>
</dbReference>
<dbReference type="PROSITE" id="PS50847">
    <property type="entry name" value="GRAM_POS_ANCHORING"/>
    <property type="match status" value="1"/>
</dbReference>
<evidence type="ECO:0000256" key="5">
    <source>
        <dbReference type="ARBA" id="ARBA00023088"/>
    </source>
</evidence>
<evidence type="ECO:0000313" key="9">
    <source>
        <dbReference type="EMBL" id="ARQ06218.1"/>
    </source>
</evidence>
<evidence type="ECO:0000313" key="10">
    <source>
        <dbReference type="Proteomes" id="UP000194154"/>
    </source>
</evidence>
<keyword evidence="2" id="KW-0134">Cell wall</keyword>
<evidence type="ECO:0000256" key="7">
    <source>
        <dbReference type="SAM" id="SignalP"/>
    </source>
</evidence>
<keyword evidence="6" id="KW-1133">Transmembrane helix</keyword>
<dbReference type="STRING" id="1855823.MCCS_05670"/>
<dbReference type="Proteomes" id="UP000194154">
    <property type="component" value="Chromosome"/>
</dbReference>
<dbReference type="InterPro" id="IPR032364">
    <property type="entry name" value="GramPos_pilinD1_N"/>
</dbReference>
<dbReference type="InterPro" id="IPR026466">
    <property type="entry name" value="Fim_isopep_form_D2_dom"/>
</dbReference>
<dbReference type="OrthoDB" id="2056845at2"/>
<dbReference type="RefSeq" id="WP_086041899.1">
    <property type="nucleotide sequence ID" value="NZ_CBCRZA010000001.1"/>
</dbReference>
<accession>A0A1W7A9G0</accession>
<protein>
    <submittedName>
        <fullName evidence="9">Fimbrial subunit type 1</fullName>
    </submittedName>
</protein>
<evidence type="ECO:0000256" key="2">
    <source>
        <dbReference type="ARBA" id="ARBA00022512"/>
    </source>
</evidence>
<evidence type="ECO:0000256" key="3">
    <source>
        <dbReference type="ARBA" id="ARBA00022525"/>
    </source>
</evidence>